<evidence type="ECO:0000313" key="1">
    <source>
        <dbReference type="EMBL" id="PLX18744.1"/>
    </source>
</evidence>
<protein>
    <submittedName>
        <fullName evidence="1">Uncharacterized protein</fullName>
    </submittedName>
</protein>
<comment type="caution">
    <text evidence="1">The sequence shown here is derived from an EMBL/GenBank/DDBJ whole genome shotgun (WGS) entry which is preliminary data.</text>
</comment>
<dbReference type="AlphaFoldDB" id="A0A2N5ZJD8"/>
<gene>
    <name evidence="1" type="ORF">C0601_03990</name>
</gene>
<name>A0A2N5ZJD8_MUIH1</name>
<organism evidence="1 2">
    <name type="scientific">Muiribacterium halophilum</name>
    <dbReference type="NCBI Taxonomy" id="2053465"/>
    <lineage>
        <taxon>Bacteria</taxon>
        <taxon>Candidatus Muiribacteriota</taxon>
        <taxon>Candidatus Muiribacteriia</taxon>
        <taxon>Candidatus Muiribacteriales</taxon>
        <taxon>Candidatus Muiribacteriaceae</taxon>
        <taxon>Candidatus Muiribacterium</taxon>
    </lineage>
</organism>
<dbReference type="EMBL" id="PKTG01000053">
    <property type="protein sequence ID" value="PLX18744.1"/>
    <property type="molecule type" value="Genomic_DNA"/>
</dbReference>
<reference evidence="1 2" key="1">
    <citation type="submission" date="2017-11" db="EMBL/GenBank/DDBJ databases">
        <title>Genome-resolved metagenomics identifies genetic mobility, metabolic interactions, and unexpected diversity in perchlorate-reducing communities.</title>
        <authorList>
            <person name="Barnum T.P."/>
            <person name="Figueroa I.A."/>
            <person name="Carlstrom C.I."/>
            <person name="Lucas L.N."/>
            <person name="Engelbrektson A.L."/>
            <person name="Coates J.D."/>
        </authorList>
    </citation>
    <scope>NUCLEOTIDE SEQUENCE [LARGE SCALE GENOMIC DNA]</scope>
    <source>
        <strain evidence="1">BM706</strain>
    </source>
</reference>
<dbReference type="Proteomes" id="UP000234857">
    <property type="component" value="Unassembled WGS sequence"/>
</dbReference>
<sequence>MDLKSKVREITNIVAGRFVVVFNEFFGGILDIGVPVEQKNIEDLELKKHPYLSFLARIDTGKGYISILFMVLKEEFSNFSENPEEFFSELFDGMENVILDTLDSMELGDEIKINKIEFIPDDENVLDKEMSCRKADGFSFAPIFFKEDKREFCGLFVIG</sequence>
<evidence type="ECO:0000313" key="2">
    <source>
        <dbReference type="Proteomes" id="UP000234857"/>
    </source>
</evidence>
<accession>A0A2N5ZJD8</accession>
<proteinExistence type="predicted"/>